<evidence type="ECO:0000313" key="14">
    <source>
        <dbReference type="EMBL" id="KEZ85235.1"/>
    </source>
</evidence>
<gene>
    <name evidence="14" type="ORF">IO99_16035</name>
</gene>
<sequence>MFASKESGDGKKTRIFMWSKNSTRNDVINIAWPVLLELLMGSLFGMVDMMMLGRMGDNSLAAASVSAVGMTNQPLFIGLSLVQALNVGGTAMIARYLGSKRTDKIETTLKHVILLSLIMLAIPISVLGIIFTGPIMKFMGAANDTLQVGGSYFKIIMVGFIFQSFNMSISAALRGIGETKTPMKINLRANFFNVIGNAVLIYGLFGLPKLGVTGAGISTAISNVIASVFLFRYIIKGKSIIKLDIKKSFKIDKNIIYNLVKIGVPASLEQLVLRAGVLMFVRIVAGLGTVVYASHQISLNILSLSFQPGQAFGIAASSLVGRSIGAKELSKAESYAKETRKIGSLISTFMAIIFFFFGPQIVGLYSKDPRIIQNASIALKIIALVQPFQSSQLILAGALRGAGDTFWPLVATFVGVLLIRVVLAHLLVNIFGYGLAGAWMAVFMDQFVRWFFVYMRFRTGKWKYIKIR</sequence>
<keyword evidence="8 13" id="KW-0812">Transmembrane</keyword>
<evidence type="ECO:0000256" key="11">
    <source>
        <dbReference type="ARBA" id="ARBA00023136"/>
    </source>
</evidence>
<dbReference type="AlphaFoldDB" id="A0A084J8F1"/>
<proteinExistence type="inferred from homology"/>
<keyword evidence="6" id="KW-0050">Antiport</keyword>
<evidence type="ECO:0000256" key="9">
    <source>
        <dbReference type="ARBA" id="ARBA00022989"/>
    </source>
</evidence>
<keyword evidence="10" id="KW-0406">Ion transport</keyword>
<feature type="transmembrane region" description="Helical" evidence="13">
    <location>
        <begin position="271"/>
        <end position="293"/>
    </location>
</feature>
<evidence type="ECO:0000256" key="5">
    <source>
        <dbReference type="ARBA" id="ARBA00022448"/>
    </source>
</evidence>
<dbReference type="PANTHER" id="PTHR43298">
    <property type="entry name" value="MULTIDRUG RESISTANCE PROTEIN NORM-RELATED"/>
    <property type="match status" value="1"/>
</dbReference>
<dbReference type="InterPro" id="IPR002528">
    <property type="entry name" value="MATE_fam"/>
</dbReference>
<reference evidence="14 15" key="1">
    <citation type="submission" date="2014-07" db="EMBL/GenBank/DDBJ databases">
        <title>Draft genome of Clostridium sulfidigenes 113A isolated from sediments associated with methane hydrate from Krishna Godavari basin.</title>
        <authorList>
            <person name="Honkalas V.S."/>
            <person name="Dabir A.P."/>
            <person name="Arora P."/>
            <person name="Dhakephalkar P.K."/>
        </authorList>
    </citation>
    <scope>NUCLEOTIDE SEQUENCE [LARGE SCALE GENOMIC DNA]</scope>
    <source>
        <strain evidence="14 15">113A</strain>
    </source>
</reference>
<dbReference type="PANTHER" id="PTHR43298:SF2">
    <property type="entry name" value="FMN_FAD EXPORTER YEEO-RELATED"/>
    <property type="match status" value="1"/>
</dbReference>
<dbReference type="STRING" id="318464.IO99_16035"/>
<dbReference type="GO" id="GO:0015297">
    <property type="term" value="F:antiporter activity"/>
    <property type="evidence" value="ECO:0007669"/>
    <property type="project" value="UniProtKB-KW"/>
</dbReference>
<dbReference type="GO" id="GO:0042910">
    <property type="term" value="F:xenobiotic transmembrane transporter activity"/>
    <property type="evidence" value="ECO:0007669"/>
    <property type="project" value="InterPro"/>
</dbReference>
<evidence type="ECO:0000256" key="7">
    <source>
        <dbReference type="ARBA" id="ARBA00022475"/>
    </source>
</evidence>
<dbReference type="Pfam" id="PF01554">
    <property type="entry name" value="MatE"/>
    <property type="match status" value="2"/>
</dbReference>
<feature type="transmembrane region" description="Helical" evidence="13">
    <location>
        <begin position="27"/>
        <end position="47"/>
    </location>
</feature>
<evidence type="ECO:0000256" key="4">
    <source>
        <dbReference type="ARBA" id="ARBA00020268"/>
    </source>
</evidence>
<keyword evidence="7" id="KW-1003">Cell membrane</keyword>
<feature type="transmembrane region" description="Helical" evidence="13">
    <location>
        <begin position="342"/>
        <end position="365"/>
    </location>
</feature>
<dbReference type="Proteomes" id="UP000028542">
    <property type="component" value="Unassembled WGS sequence"/>
</dbReference>
<feature type="transmembrane region" description="Helical" evidence="13">
    <location>
        <begin position="406"/>
        <end position="424"/>
    </location>
</feature>
<evidence type="ECO:0000256" key="10">
    <source>
        <dbReference type="ARBA" id="ARBA00023065"/>
    </source>
</evidence>
<feature type="transmembrane region" description="Helical" evidence="13">
    <location>
        <begin position="185"/>
        <end position="205"/>
    </location>
</feature>
<dbReference type="eggNOG" id="COG0534">
    <property type="taxonomic scope" value="Bacteria"/>
</dbReference>
<evidence type="ECO:0000256" key="1">
    <source>
        <dbReference type="ARBA" id="ARBA00003408"/>
    </source>
</evidence>
<keyword evidence="11 13" id="KW-0472">Membrane</keyword>
<evidence type="ECO:0000256" key="12">
    <source>
        <dbReference type="ARBA" id="ARBA00031636"/>
    </source>
</evidence>
<protein>
    <recommendedName>
        <fullName evidence="4">Probable multidrug resistance protein NorM</fullName>
    </recommendedName>
    <alternativeName>
        <fullName evidence="12">Multidrug-efflux transporter</fullName>
    </alternativeName>
</protein>
<comment type="subcellular location">
    <subcellularLocation>
        <location evidence="2">Cell membrane</location>
        <topology evidence="2">Multi-pass membrane protein</topology>
    </subcellularLocation>
</comment>
<feature type="transmembrane region" description="Helical" evidence="13">
    <location>
        <begin position="430"/>
        <end position="452"/>
    </location>
</feature>
<evidence type="ECO:0000313" key="15">
    <source>
        <dbReference type="Proteomes" id="UP000028542"/>
    </source>
</evidence>
<keyword evidence="9 13" id="KW-1133">Transmembrane helix</keyword>
<comment type="caution">
    <text evidence="14">The sequence shown here is derived from an EMBL/GenBank/DDBJ whole genome shotgun (WGS) entry which is preliminary data.</text>
</comment>
<dbReference type="RefSeq" id="WP_035134982.1">
    <property type="nucleotide sequence ID" value="NZ_JPMD01000039.1"/>
</dbReference>
<dbReference type="InterPro" id="IPR048279">
    <property type="entry name" value="MdtK-like"/>
</dbReference>
<comment type="function">
    <text evidence="1">Multidrug efflux pump.</text>
</comment>
<dbReference type="GO" id="GO:0006811">
    <property type="term" value="P:monoatomic ion transport"/>
    <property type="evidence" value="ECO:0007669"/>
    <property type="project" value="UniProtKB-KW"/>
</dbReference>
<dbReference type="CDD" id="cd13137">
    <property type="entry name" value="MATE_NorM_like"/>
    <property type="match status" value="1"/>
</dbReference>
<dbReference type="InterPro" id="IPR050222">
    <property type="entry name" value="MATE_MdtK"/>
</dbReference>
<evidence type="ECO:0000256" key="8">
    <source>
        <dbReference type="ARBA" id="ARBA00022692"/>
    </source>
</evidence>
<organism evidence="14 15">
    <name type="scientific">Clostridium sulfidigenes</name>
    <dbReference type="NCBI Taxonomy" id="318464"/>
    <lineage>
        <taxon>Bacteria</taxon>
        <taxon>Bacillati</taxon>
        <taxon>Bacillota</taxon>
        <taxon>Clostridia</taxon>
        <taxon>Eubacteriales</taxon>
        <taxon>Clostridiaceae</taxon>
        <taxon>Clostridium</taxon>
    </lineage>
</organism>
<dbReference type="NCBIfam" id="TIGR00797">
    <property type="entry name" value="matE"/>
    <property type="match status" value="1"/>
</dbReference>
<evidence type="ECO:0000256" key="3">
    <source>
        <dbReference type="ARBA" id="ARBA00010199"/>
    </source>
</evidence>
<dbReference type="GO" id="GO:0005886">
    <property type="term" value="C:plasma membrane"/>
    <property type="evidence" value="ECO:0007669"/>
    <property type="project" value="UniProtKB-SubCell"/>
</dbReference>
<evidence type="ECO:0000256" key="6">
    <source>
        <dbReference type="ARBA" id="ARBA00022449"/>
    </source>
</evidence>
<feature type="transmembrane region" description="Helical" evidence="13">
    <location>
        <begin position="211"/>
        <end position="235"/>
    </location>
</feature>
<keyword evidence="15" id="KW-1185">Reference proteome</keyword>
<name>A0A084J8F1_9CLOT</name>
<evidence type="ECO:0000256" key="13">
    <source>
        <dbReference type="SAM" id="Phobius"/>
    </source>
</evidence>
<dbReference type="EMBL" id="JPMD01000039">
    <property type="protein sequence ID" value="KEZ85235.1"/>
    <property type="molecule type" value="Genomic_DNA"/>
</dbReference>
<feature type="transmembrane region" description="Helical" evidence="13">
    <location>
        <begin position="151"/>
        <end position="173"/>
    </location>
</feature>
<evidence type="ECO:0000256" key="2">
    <source>
        <dbReference type="ARBA" id="ARBA00004651"/>
    </source>
</evidence>
<dbReference type="PIRSF" id="PIRSF006603">
    <property type="entry name" value="DinF"/>
    <property type="match status" value="1"/>
</dbReference>
<keyword evidence="5" id="KW-0813">Transport</keyword>
<comment type="similarity">
    <text evidence="3">Belongs to the multi antimicrobial extrusion (MATE) (TC 2.A.66.1) family.</text>
</comment>
<accession>A0A084J8F1</accession>
<feature type="transmembrane region" description="Helical" evidence="13">
    <location>
        <begin position="109"/>
        <end position="131"/>
    </location>
</feature>
<feature type="transmembrane region" description="Helical" evidence="13">
    <location>
        <begin position="75"/>
        <end position="97"/>
    </location>
</feature>